<sequence>MTVPTQPTVPTGPQTHILDNPAWASLSGVQADLGETTSRAGRYLPTVSPFGAVSDPTDPLAWADLAGLIAPGGGVAMTAEPDDIPSDWEDRDPTPGVQLVPTDALVTGPFAGAVELGADDASEMVDLVTRTRPGPFFSETHRMGRYLGIRSEAGALVAMAGERLHPPGWTEISAVCTDPGYRGRGYARALVGAVAHEIFARGESPFMHAAASNTSAIELYLRMGFVIRRTVDFHYLRPIRG</sequence>
<reference evidence="4 5" key="1">
    <citation type="submission" date="2013-01" db="EMBL/GenBank/DDBJ databases">
        <title>Whole genome shotgun sequence of Gordonia soli NBRC 108243.</title>
        <authorList>
            <person name="Isaki-Nakamura S."/>
            <person name="Hosoyama A."/>
            <person name="Tsuchikane K."/>
            <person name="Ando Y."/>
            <person name="Baba S."/>
            <person name="Ohji S."/>
            <person name="Hamada M."/>
            <person name="Tamura T."/>
            <person name="Yamazoe A."/>
            <person name="Yamazaki S."/>
            <person name="Fujita N."/>
        </authorList>
    </citation>
    <scope>NUCLEOTIDE SEQUENCE [LARGE SCALE GENOMIC DNA]</scope>
    <source>
        <strain evidence="4 5">NBRC 108243</strain>
    </source>
</reference>
<evidence type="ECO:0000256" key="2">
    <source>
        <dbReference type="ARBA" id="ARBA00023315"/>
    </source>
</evidence>
<dbReference type="SUPFAM" id="SSF55729">
    <property type="entry name" value="Acyl-CoA N-acyltransferases (Nat)"/>
    <property type="match status" value="1"/>
</dbReference>
<feature type="domain" description="N-acetyltransferase" evidence="3">
    <location>
        <begin position="111"/>
        <end position="241"/>
    </location>
</feature>
<gene>
    <name evidence="4" type="ORF">GS4_11_02190</name>
</gene>
<evidence type="ECO:0000259" key="3">
    <source>
        <dbReference type="PROSITE" id="PS51186"/>
    </source>
</evidence>
<comment type="caution">
    <text evidence="4">The sequence shown here is derived from an EMBL/GenBank/DDBJ whole genome shotgun (WGS) entry which is preliminary data.</text>
</comment>
<dbReference type="STRING" id="1223545.GS4_11_02190"/>
<dbReference type="InterPro" id="IPR016181">
    <property type="entry name" value="Acyl_CoA_acyltransferase"/>
</dbReference>
<keyword evidence="5" id="KW-1185">Reference proteome</keyword>
<dbReference type="PANTHER" id="PTHR43420">
    <property type="entry name" value="ACETYLTRANSFERASE"/>
    <property type="match status" value="1"/>
</dbReference>
<organism evidence="4 5">
    <name type="scientific">Gordonia soli NBRC 108243</name>
    <dbReference type="NCBI Taxonomy" id="1223545"/>
    <lineage>
        <taxon>Bacteria</taxon>
        <taxon>Bacillati</taxon>
        <taxon>Actinomycetota</taxon>
        <taxon>Actinomycetes</taxon>
        <taxon>Mycobacteriales</taxon>
        <taxon>Gordoniaceae</taxon>
        <taxon>Gordonia</taxon>
    </lineage>
</organism>
<dbReference type="PROSITE" id="PS51186">
    <property type="entry name" value="GNAT"/>
    <property type="match status" value="1"/>
</dbReference>
<evidence type="ECO:0000313" key="5">
    <source>
        <dbReference type="Proteomes" id="UP000011666"/>
    </source>
</evidence>
<dbReference type="OrthoDB" id="9797456at2"/>
<dbReference type="EMBL" id="BANX01000011">
    <property type="protein sequence ID" value="GAC67950.1"/>
    <property type="molecule type" value="Genomic_DNA"/>
</dbReference>
<dbReference type="Gene3D" id="3.40.630.30">
    <property type="match status" value="1"/>
</dbReference>
<keyword evidence="2" id="KW-0012">Acyltransferase</keyword>
<dbReference type="eggNOG" id="COG3393">
    <property type="taxonomic scope" value="Bacteria"/>
</dbReference>
<keyword evidence="1 4" id="KW-0808">Transferase</keyword>
<dbReference type="Pfam" id="PF08445">
    <property type="entry name" value="FR47"/>
    <property type="match status" value="1"/>
</dbReference>
<dbReference type="PANTHER" id="PTHR43420:SF3">
    <property type="entry name" value="N-ACETYLTRANSFERASE DOMAIN-CONTAINING PROTEIN"/>
    <property type="match status" value="1"/>
</dbReference>
<dbReference type="RefSeq" id="WP_007619664.1">
    <property type="nucleotide sequence ID" value="NZ_BANX01000011.1"/>
</dbReference>
<dbReference type="AlphaFoldDB" id="M0QH48"/>
<proteinExistence type="predicted"/>
<dbReference type="InterPro" id="IPR000182">
    <property type="entry name" value="GNAT_dom"/>
</dbReference>
<dbReference type="InterPro" id="IPR050680">
    <property type="entry name" value="YpeA/RimI_acetyltransf"/>
</dbReference>
<dbReference type="Proteomes" id="UP000011666">
    <property type="component" value="Unassembled WGS sequence"/>
</dbReference>
<evidence type="ECO:0000256" key="1">
    <source>
        <dbReference type="ARBA" id="ARBA00022679"/>
    </source>
</evidence>
<protein>
    <submittedName>
        <fullName evidence="4">Putative acetyltransferase</fullName>
    </submittedName>
</protein>
<dbReference type="CDD" id="cd04301">
    <property type="entry name" value="NAT_SF"/>
    <property type="match status" value="1"/>
</dbReference>
<dbReference type="GO" id="GO:0016747">
    <property type="term" value="F:acyltransferase activity, transferring groups other than amino-acyl groups"/>
    <property type="evidence" value="ECO:0007669"/>
    <property type="project" value="InterPro"/>
</dbReference>
<accession>M0QH48</accession>
<evidence type="ECO:0000313" key="4">
    <source>
        <dbReference type="EMBL" id="GAC67950.1"/>
    </source>
</evidence>
<dbReference type="InterPro" id="IPR013653">
    <property type="entry name" value="GCN5-like_dom"/>
</dbReference>
<name>M0QH48_9ACTN</name>